<keyword evidence="2" id="KW-1185">Reference proteome</keyword>
<dbReference type="RefSeq" id="WP_136841644.1">
    <property type="nucleotide sequence ID" value="NZ_SWBR01000003.1"/>
</dbReference>
<organism evidence="1 2">
    <name type="scientific">Pedobacter polaris</name>
    <dbReference type="NCBI Taxonomy" id="2571273"/>
    <lineage>
        <taxon>Bacteria</taxon>
        <taxon>Pseudomonadati</taxon>
        <taxon>Bacteroidota</taxon>
        <taxon>Sphingobacteriia</taxon>
        <taxon>Sphingobacteriales</taxon>
        <taxon>Sphingobacteriaceae</taxon>
        <taxon>Pedobacter</taxon>
    </lineage>
</organism>
<comment type="caution">
    <text evidence="1">The sequence shown here is derived from an EMBL/GenBank/DDBJ whole genome shotgun (WGS) entry which is preliminary data.</text>
</comment>
<gene>
    <name evidence="1" type="ORF">FA048_12895</name>
</gene>
<dbReference type="Proteomes" id="UP000309488">
    <property type="component" value="Unassembled WGS sequence"/>
</dbReference>
<protein>
    <submittedName>
        <fullName evidence="1">HEAT repeat domain-containing protein</fullName>
    </submittedName>
</protein>
<evidence type="ECO:0000313" key="2">
    <source>
        <dbReference type="Proteomes" id="UP000309488"/>
    </source>
</evidence>
<dbReference type="InterPro" id="IPR011989">
    <property type="entry name" value="ARM-like"/>
</dbReference>
<dbReference type="SUPFAM" id="SSF48371">
    <property type="entry name" value="ARM repeat"/>
    <property type="match status" value="1"/>
</dbReference>
<dbReference type="Gene3D" id="1.25.10.10">
    <property type="entry name" value="Leucine-rich Repeat Variant"/>
    <property type="match status" value="1"/>
</dbReference>
<dbReference type="InterPro" id="IPR016024">
    <property type="entry name" value="ARM-type_fold"/>
</dbReference>
<sequence>MGAIEILKDYFDKIKLGCDTPTKFDFGAKLIQSNTADFLDFHYSILAEADTEKKLYDFIARKFKDRHSSGEDYLLTRIKSEQDNVVKATVLQILGSFKYSKINRATETADLARKFLTSESDTLRCRALWVIGWTGNVNDIEQISTLLFNDTNNENRCWAGTAMMQISFNDKISIEKSLPYLKVAIAKETDIKALEGILVSIQEITGKKLGLSPSSHDPPNEEKVAKALKKATKMLA</sequence>
<proteinExistence type="predicted"/>
<dbReference type="AlphaFoldDB" id="A0A4V5NZC9"/>
<dbReference type="OrthoDB" id="8847851at2"/>
<evidence type="ECO:0000313" key="1">
    <source>
        <dbReference type="EMBL" id="TKC08055.1"/>
    </source>
</evidence>
<dbReference type="EMBL" id="SWBR01000003">
    <property type="protein sequence ID" value="TKC08055.1"/>
    <property type="molecule type" value="Genomic_DNA"/>
</dbReference>
<accession>A0A4V5NZC9</accession>
<name>A0A4V5NZC9_9SPHI</name>
<reference evidence="1 2" key="1">
    <citation type="submission" date="2019-04" db="EMBL/GenBank/DDBJ databases">
        <title>Pedobacter sp. RP-3-22 sp. nov., isolated from Arctic soil.</title>
        <authorList>
            <person name="Dahal R.H."/>
            <person name="Kim D.-U."/>
        </authorList>
    </citation>
    <scope>NUCLEOTIDE SEQUENCE [LARGE SCALE GENOMIC DNA]</scope>
    <source>
        <strain evidence="1 2">RP-3-22</strain>
    </source>
</reference>